<organism evidence="2 3">
    <name type="scientific">Trifolium pratense</name>
    <name type="common">Red clover</name>
    <dbReference type="NCBI Taxonomy" id="57577"/>
    <lineage>
        <taxon>Eukaryota</taxon>
        <taxon>Viridiplantae</taxon>
        <taxon>Streptophyta</taxon>
        <taxon>Embryophyta</taxon>
        <taxon>Tracheophyta</taxon>
        <taxon>Spermatophyta</taxon>
        <taxon>Magnoliopsida</taxon>
        <taxon>eudicotyledons</taxon>
        <taxon>Gunneridae</taxon>
        <taxon>Pentapetalae</taxon>
        <taxon>rosids</taxon>
        <taxon>fabids</taxon>
        <taxon>Fabales</taxon>
        <taxon>Fabaceae</taxon>
        <taxon>Papilionoideae</taxon>
        <taxon>50 kb inversion clade</taxon>
        <taxon>NPAAA clade</taxon>
        <taxon>Hologalegina</taxon>
        <taxon>IRL clade</taxon>
        <taxon>Trifolieae</taxon>
        <taxon>Trifolium</taxon>
    </lineage>
</organism>
<comment type="caution">
    <text evidence="2">The sequence shown here is derived from an EMBL/GenBank/DDBJ whole genome shotgun (WGS) entry which is preliminary data.</text>
</comment>
<sequence length="68" mass="7861">MKEVWLGSFKLRINKSRFDRNEEERKTKEMGRQKDVEYNGNGSHSGRSFKTALVHSSSKQVVAEKSSE</sequence>
<dbReference type="EMBL" id="ASHM01176364">
    <property type="protein sequence ID" value="PNX65212.1"/>
    <property type="molecule type" value="Genomic_DNA"/>
</dbReference>
<feature type="non-terminal residue" evidence="2">
    <location>
        <position position="68"/>
    </location>
</feature>
<name>A0A2K3KG10_TRIPR</name>
<feature type="compositionally biased region" description="Basic and acidic residues" evidence="1">
    <location>
        <begin position="16"/>
        <end position="37"/>
    </location>
</feature>
<evidence type="ECO:0000313" key="3">
    <source>
        <dbReference type="Proteomes" id="UP000236291"/>
    </source>
</evidence>
<reference evidence="2 3" key="1">
    <citation type="journal article" date="2014" name="Am. J. Bot.">
        <title>Genome assembly and annotation for red clover (Trifolium pratense; Fabaceae).</title>
        <authorList>
            <person name="Istvanek J."/>
            <person name="Jaros M."/>
            <person name="Krenek A."/>
            <person name="Repkova J."/>
        </authorList>
    </citation>
    <scope>NUCLEOTIDE SEQUENCE [LARGE SCALE GENOMIC DNA]</scope>
    <source>
        <strain evidence="3">cv. Tatra</strain>
        <tissue evidence="2">Young leaves</tissue>
    </source>
</reference>
<dbReference type="Proteomes" id="UP000236291">
    <property type="component" value="Unassembled WGS sequence"/>
</dbReference>
<gene>
    <name evidence="2" type="ORF">L195_g062482</name>
</gene>
<feature type="region of interest" description="Disordered" evidence="1">
    <location>
        <begin position="16"/>
        <end position="68"/>
    </location>
</feature>
<feature type="compositionally biased region" description="Polar residues" evidence="1">
    <location>
        <begin position="40"/>
        <end position="60"/>
    </location>
</feature>
<protein>
    <submittedName>
        <fullName evidence="2">Uncharacterized protein</fullName>
    </submittedName>
</protein>
<dbReference type="AlphaFoldDB" id="A0A2K3KG10"/>
<accession>A0A2K3KG10</accession>
<evidence type="ECO:0000313" key="2">
    <source>
        <dbReference type="EMBL" id="PNX65212.1"/>
    </source>
</evidence>
<evidence type="ECO:0000256" key="1">
    <source>
        <dbReference type="SAM" id="MobiDB-lite"/>
    </source>
</evidence>
<reference evidence="2 3" key="2">
    <citation type="journal article" date="2017" name="Front. Plant Sci.">
        <title>Gene Classification and Mining of Molecular Markers Useful in Red Clover (Trifolium pratense) Breeding.</title>
        <authorList>
            <person name="Istvanek J."/>
            <person name="Dluhosova J."/>
            <person name="Dluhos P."/>
            <person name="Patkova L."/>
            <person name="Nedelnik J."/>
            <person name="Repkova J."/>
        </authorList>
    </citation>
    <scope>NUCLEOTIDE SEQUENCE [LARGE SCALE GENOMIC DNA]</scope>
    <source>
        <strain evidence="3">cv. Tatra</strain>
        <tissue evidence="2">Young leaves</tissue>
    </source>
</reference>
<proteinExistence type="predicted"/>